<evidence type="ECO:0000256" key="1">
    <source>
        <dbReference type="ARBA" id="ARBA00004141"/>
    </source>
</evidence>
<feature type="transmembrane region" description="Helical" evidence="6">
    <location>
        <begin position="86"/>
        <end position="105"/>
    </location>
</feature>
<protein>
    <submittedName>
        <fullName evidence="8">L-cystine transport system permease protein TcyL</fullName>
    </submittedName>
</protein>
<keyword evidence="4 6" id="KW-1133">Transmembrane helix</keyword>
<dbReference type="Pfam" id="PF00528">
    <property type="entry name" value="BPD_transp_1"/>
    <property type="match status" value="1"/>
</dbReference>
<evidence type="ECO:0000259" key="7">
    <source>
        <dbReference type="PROSITE" id="PS50928"/>
    </source>
</evidence>
<keyword evidence="5 6" id="KW-0472">Membrane</keyword>
<dbReference type="Gene3D" id="1.10.3720.10">
    <property type="entry name" value="MetI-like"/>
    <property type="match status" value="1"/>
</dbReference>
<dbReference type="AlphaFoldDB" id="A0A645JJU9"/>
<dbReference type="SUPFAM" id="SSF161098">
    <property type="entry name" value="MetI-like"/>
    <property type="match status" value="1"/>
</dbReference>
<dbReference type="CDD" id="cd06261">
    <property type="entry name" value="TM_PBP2"/>
    <property type="match status" value="1"/>
</dbReference>
<sequence length="121" mass="13589">MTEILRSALTAVDKGQLEAARSVGMTGFQAYRRIIIPQAAVTALPALCNLTTGILKMTSLGMQISVLEITGRAKTLASESYRYLEGFIACLILYLLLNFLIERLFHYTELRTKRYKSLQIQ</sequence>
<dbReference type="GO" id="GO:0006865">
    <property type="term" value="P:amino acid transport"/>
    <property type="evidence" value="ECO:0007669"/>
    <property type="project" value="UniProtKB-KW"/>
</dbReference>
<dbReference type="PROSITE" id="PS50928">
    <property type="entry name" value="ABC_TM1"/>
    <property type="match status" value="1"/>
</dbReference>
<evidence type="ECO:0000256" key="3">
    <source>
        <dbReference type="ARBA" id="ARBA00022970"/>
    </source>
</evidence>
<keyword evidence="2 6" id="KW-0812">Transmembrane</keyword>
<keyword evidence="3" id="KW-0029">Amino-acid transport</keyword>
<dbReference type="GO" id="GO:0055085">
    <property type="term" value="P:transmembrane transport"/>
    <property type="evidence" value="ECO:0007669"/>
    <property type="project" value="InterPro"/>
</dbReference>
<gene>
    <name evidence="8" type="primary">tcyL_5</name>
    <name evidence="8" type="ORF">SDC9_211461</name>
</gene>
<dbReference type="PANTHER" id="PTHR30614">
    <property type="entry name" value="MEMBRANE COMPONENT OF AMINO ACID ABC TRANSPORTER"/>
    <property type="match status" value="1"/>
</dbReference>
<evidence type="ECO:0000256" key="6">
    <source>
        <dbReference type="SAM" id="Phobius"/>
    </source>
</evidence>
<feature type="domain" description="ABC transmembrane type-1" evidence="7">
    <location>
        <begin position="1"/>
        <end position="105"/>
    </location>
</feature>
<reference evidence="8" key="1">
    <citation type="submission" date="2019-08" db="EMBL/GenBank/DDBJ databases">
        <authorList>
            <person name="Kucharzyk K."/>
            <person name="Murdoch R.W."/>
            <person name="Higgins S."/>
            <person name="Loffler F."/>
        </authorList>
    </citation>
    <scope>NUCLEOTIDE SEQUENCE</scope>
</reference>
<dbReference type="GO" id="GO:0005886">
    <property type="term" value="C:plasma membrane"/>
    <property type="evidence" value="ECO:0007669"/>
    <property type="project" value="TreeGrafter"/>
</dbReference>
<dbReference type="InterPro" id="IPR035906">
    <property type="entry name" value="MetI-like_sf"/>
</dbReference>
<evidence type="ECO:0000256" key="2">
    <source>
        <dbReference type="ARBA" id="ARBA00022692"/>
    </source>
</evidence>
<dbReference type="PANTHER" id="PTHR30614:SF0">
    <property type="entry name" value="L-CYSTINE TRANSPORT SYSTEM PERMEASE PROTEIN TCYL"/>
    <property type="match status" value="1"/>
</dbReference>
<evidence type="ECO:0000256" key="4">
    <source>
        <dbReference type="ARBA" id="ARBA00022989"/>
    </source>
</evidence>
<evidence type="ECO:0000256" key="5">
    <source>
        <dbReference type="ARBA" id="ARBA00023136"/>
    </source>
</evidence>
<comment type="caution">
    <text evidence="8">The sequence shown here is derived from an EMBL/GenBank/DDBJ whole genome shotgun (WGS) entry which is preliminary data.</text>
</comment>
<proteinExistence type="predicted"/>
<keyword evidence="3" id="KW-0813">Transport</keyword>
<comment type="subcellular location">
    <subcellularLocation>
        <location evidence="1">Membrane</location>
        <topology evidence="1">Multi-pass membrane protein</topology>
    </subcellularLocation>
</comment>
<name>A0A645JJU9_9ZZZZ</name>
<organism evidence="8">
    <name type="scientific">bioreactor metagenome</name>
    <dbReference type="NCBI Taxonomy" id="1076179"/>
    <lineage>
        <taxon>unclassified sequences</taxon>
        <taxon>metagenomes</taxon>
        <taxon>ecological metagenomes</taxon>
    </lineage>
</organism>
<accession>A0A645JJU9</accession>
<dbReference type="EMBL" id="VSSQ01143502">
    <property type="protein sequence ID" value="MPN63696.1"/>
    <property type="molecule type" value="Genomic_DNA"/>
</dbReference>
<dbReference type="InterPro" id="IPR000515">
    <property type="entry name" value="MetI-like"/>
</dbReference>
<dbReference type="InterPro" id="IPR043429">
    <property type="entry name" value="ArtM/GltK/GlnP/TcyL/YhdX-like"/>
</dbReference>
<evidence type="ECO:0000313" key="8">
    <source>
        <dbReference type="EMBL" id="MPN63696.1"/>
    </source>
</evidence>